<proteinExistence type="predicted"/>
<feature type="chain" id="PRO_5046217476" evidence="3">
    <location>
        <begin position="18"/>
        <end position="763"/>
    </location>
</feature>
<evidence type="ECO:0000256" key="2">
    <source>
        <dbReference type="SAM" id="Phobius"/>
    </source>
</evidence>
<keyword evidence="2" id="KW-0812">Transmembrane</keyword>
<dbReference type="SUPFAM" id="SSF49899">
    <property type="entry name" value="Concanavalin A-like lectins/glucanases"/>
    <property type="match status" value="1"/>
</dbReference>
<dbReference type="RefSeq" id="XP_052745393.1">
    <property type="nucleotide sequence ID" value="XM_052889433.1"/>
</dbReference>
<dbReference type="Gene3D" id="2.60.120.200">
    <property type="match status" value="1"/>
</dbReference>
<gene>
    <name evidence="6" type="primary">LOC112049599</name>
</gene>
<evidence type="ECO:0000256" key="3">
    <source>
        <dbReference type="SAM" id="SignalP"/>
    </source>
</evidence>
<dbReference type="InterPro" id="IPR000998">
    <property type="entry name" value="MAM_dom"/>
</dbReference>
<feature type="compositionally biased region" description="Polar residues" evidence="1">
    <location>
        <begin position="652"/>
        <end position="672"/>
    </location>
</feature>
<reference evidence="6" key="1">
    <citation type="submission" date="2025-08" db="UniProtKB">
        <authorList>
            <consortium name="RefSeq"/>
        </authorList>
    </citation>
    <scope>IDENTIFICATION</scope>
</reference>
<dbReference type="PROSITE" id="PS50060">
    <property type="entry name" value="MAM_2"/>
    <property type="match status" value="1"/>
</dbReference>
<dbReference type="GeneID" id="112049599"/>
<feature type="transmembrane region" description="Helical" evidence="2">
    <location>
        <begin position="742"/>
        <end position="762"/>
    </location>
</feature>
<accession>A0ABM3M1P3</accession>
<feature type="compositionally biased region" description="Polar residues" evidence="1">
    <location>
        <begin position="680"/>
        <end position="700"/>
    </location>
</feature>
<keyword evidence="3" id="KW-0732">Signal</keyword>
<keyword evidence="2" id="KW-0472">Membrane</keyword>
<dbReference type="InterPro" id="IPR013320">
    <property type="entry name" value="ConA-like_dom_sf"/>
</dbReference>
<evidence type="ECO:0000259" key="4">
    <source>
        <dbReference type="PROSITE" id="PS50060"/>
    </source>
</evidence>
<evidence type="ECO:0000256" key="1">
    <source>
        <dbReference type="SAM" id="MobiDB-lite"/>
    </source>
</evidence>
<keyword evidence="2" id="KW-1133">Transmembrane helix</keyword>
<evidence type="ECO:0000313" key="6">
    <source>
        <dbReference type="RefSeq" id="XP_052745393.1"/>
    </source>
</evidence>
<feature type="region of interest" description="Disordered" evidence="1">
    <location>
        <begin position="611"/>
        <end position="719"/>
    </location>
</feature>
<name>A0ABM3M1P3_BICAN</name>
<organism evidence="5 6">
    <name type="scientific">Bicyclus anynana</name>
    <name type="common">Squinting bush brown butterfly</name>
    <dbReference type="NCBI Taxonomy" id="110368"/>
    <lineage>
        <taxon>Eukaryota</taxon>
        <taxon>Metazoa</taxon>
        <taxon>Ecdysozoa</taxon>
        <taxon>Arthropoda</taxon>
        <taxon>Hexapoda</taxon>
        <taxon>Insecta</taxon>
        <taxon>Pterygota</taxon>
        <taxon>Neoptera</taxon>
        <taxon>Endopterygota</taxon>
        <taxon>Lepidoptera</taxon>
        <taxon>Glossata</taxon>
        <taxon>Ditrysia</taxon>
        <taxon>Papilionoidea</taxon>
        <taxon>Nymphalidae</taxon>
        <taxon>Satyrinae</taxon>
        <taxon>Satyrini</taxon>
        <taxon>Mycalesina</taxon>
        <taxon>Bicyclus</taxon>
    </lineage>
</organism>
<sequence length="763" mass="84932">MFAPCVLLLFILGSINADEAPLRCDFINNTLCGWSNDENVRHDWKFNGYDSKGMYTALLQQTSRLISPIYDHGLVENGCFSLEYGFYTGDTVLRVYQVPVSLGVTGLFTTTEEQKRKYIIHESKHVIGFGTHHLYPVAMFHPGYAENFQIVIEVSSEMGVISIDKVEIFRGRECTEAANTIDNPPPGSTQIYYVNRNKDLQTTTTEPSSTTTEPSSTTTTSPPTTTTQSATTAATVPVTTVSPTAVPPPSSAPPPITMVFPAMGQLYGLNDSLSRETNQNFHGWTRYPRRKWENGLDGSLVVFLTYDWAILLSPPYDNVLTESGCFSSSLNIKSYESFTLRIYQIPVNVTYQQLLQNKERMKDYILFQKSGLLYIDTHIDPVIKLKEFDHDFQIIIEVTSVSDLVRLAVENVAILQGSDCTAAHMSANYPSPDSLSREANQSFHGWKRYPQKSWETGSINGSLKALLVNELAILLSPPYDRVLNDSGCFSSSLNIKSYESFTLRIYQIPVNEIYPQLLRNKERIKDYILFQISGIEFIDTHIDPVIILKKFDHDFQIIIEATSVSDLVSLTVDNVAILQGSDCTAAQMVADTPRPDAFEEYYIYTTTTTTPPTTATTAQPRKGVKDFVKDNHVNQTTTTASSEITTDRPVSIQASTEITTDLPPSSKASSDITTDRPVSIQDSTEITTDLPPSSKASSDITTDRPVSIQDSSATSTSSPITTDLLVESIEHLPSKSSRTTPTLMICFLFVCCFILFEIRNLLK</sequence>
<keyword evidence="5" id="KW-1185">Reference proteome</keyword>
<feature type="region of interest" description="Disordered" evidence="1">
    <location>
        <begin position="201"/>
        <end position="253"/>
    </location>
</feature>
<feature type="domain" description="MAM" evidence="4">
    <location>
        <begin position="22"/>
        <end position="87"/>
    </location>
</feature>
<protein>
    <submittedName>
        <fullName evidence="6">Uncharacterized protein LOC112049599</fullName>
    </submittedName>
</protein>
<feature type="compositionally biased region" description="Low complexity" evidence="1">
    <location>
        <begin position="201"/>
        <end position="244"/>
    </location>
</feature>
<feature type="signal peptide" evidence="3">
    <location>
        <begin position="1"/>
        <end position="17"/>
    </location>
</feature>
<evidence type="ECO:0000313" key="5">
    <source>
        <dbReference type="Proteomes" id="UP001652582"/>
    </source>
</evidence>
<feature type="compositionally biased region" description="Basic and acidic residues" evidence="1">
    <location>
        <begin position="623"/>
        <end position="632"/>
    </location>
</feature>
<dbReference type="Proteomes" id="UP001652582">
    <property type="component" value="Chromosome 25"/>
</dbReference>